<proteinExistence type="predicted"/>
<sequence length="692" mass="74388">MGETPGSLARAHSGLSDLVYEVATSDAHAHVFSVLADGAWERRTAGEFATEVTALAKGLVAAGVAEGDRVLLVSASHQDWVRVAYAVWSVRAVLVPLPETASAERVRHVVRQTRPSAAVVQGDRQYRTVVGLQRELPDLGRVWRLEEGLPSVVSLGTYMDASAVRFRRDEVAPEDPAVILYPVSTVSRQTRGVVLSHGALLTAAADLVDRMWPRLEGLAPGRASAVLDLPLSQFAGLASLVACVVGRIRVGLVAPGRLRSELERFKPTVLVCQPGLFERVHGVERESAHSTDWDSVGTFNAAMDAAVQFDQSPKKGAWQRLSRSMYDWSFSKIRDLLGGRVHLAVCWGGGLSERLDSYFSGVGVPVMQVYGAAETAGVFTANAPGERVPGTVGKAMPGREVWVSREGELYVRGGAVFSGYWADGEGSRAAFREGWLATGVLAEVDDEGYVRVRARLRPQASMAPVPGRFVPRGPAPAVEADPVVLGESAGRAEPAVTATVALPLAEAPTRELEVAPTVEEPVERRGESTSVRPGTGEFAAVAAGPGGAVGAGGVSGDRSRDAEVVAEFEARLRAHPLISQVLVIVEGRPFASALVTLVRDQLEYWRLVNGRPLSMAPEEIAGDRDLLREVQGLVYEANRSVPRHLAVRSFHVLAEEFTVQSGLVRPTGELRREAVLRAFSEEIDGLYRVRRD</sequence>
<keyword evidence="2" id="KW-0067">ATP-binding</keyword>
<dbReference type="PANTHER" id="PTHR43272:SF33">
    <property type="entry name" value="AMP-BINDING DOMAIN-CONTAINING PROTEIN-RELATED"/>
    <property type="match status" value="1"/>
</dbReference>
<dbReference type="InterPro" id="IPR042099">
    <property type="entry name" value="ANL_N_sf"/>
</dbReference>
<dbReference type="InterPro" id="IPR000873">
    <property type="entry name" value="AMP-dep_synth/lig_dom"/>
</dbReference>
<evidence type="ECO:0000256" key="1">
    <source>
        <dbReference type="ARBA" id="ARBA00022741"/>
    </source>
</evidence>
<evidence type="ECO:0000313" key="6">
    <source>
        <dbReference type="Proteomes" id="UP000579647"/>
    </source>
</evidence>
<dbReference type="GO" id="GO:0005524">
    <property type="term" value="F:ATP binding"/>
    <property type="evidence" value="ECO:0007669"/>
    <property type="project" value="UniProtKB-KW"/>
</dbReference>
<organism evidence="5 6">
    <name type="scientific">Nocardiopsis metallicus</name>
    <dbReference type="NCBI Taxonomy" id="179819"/>
    <lineage>
        <taxon>Bacteria</taxon>
        <taxon>Bacillati</taxon>
        <taxon>Actinomycetota</taxon>
        <taxon>Actinomycetes</taxon>
        <taxon>Streptosporangiales</taxon>
        <taxon>Nocardiopsidaceae</taxon>
        <taxon>Nocardiopsis</taxon>
    </lineage>
</organism>
<evidence type="ECO:0000259" key="4">
    <source>
        <dbReference type="Pfam" id="PF00501"/>
    </source>
</evidence>
<name>A0A840WES6_9ACTN</name>
<feature type="domain" description="AMP-dependent synthetase/ligase" evidence="4">
    <location>
        <begin position="26"/>
        <end position="421"/>
    </location>
</feature>
<dbReference type="Pfam" id="PF00501">
    <property type="entry name" value="AMP-binding"/>
    <property type="match status" value="1"/>
</dbReference>
<keyword evidence="1" id="KW-0547">Nucleotide-binding</keyword>
<dbReference type="GO" id="GO:0016020">
    <property type="term" value="C:membrane"/>
    <property type="evidence" value="ECO:0007669"/>
    <property type="project" value="TreeGrafter"/>
</dbReference>
<evidence type="ECO:0000256" key="3">
    <source>
        <dbReference type="SAM" id="MobiDB-lite"/>
    </source>
</evidence>
<protein>
    <submittedName>
        <fullName evidence="5">Long-subunit acyl-CoA synthetase (AMP-forming)</fullName>
    </submittedName>
</protein>
<dbReference type="GO" id="GO:0004467">
    <property type="term" value="F:long-chain fatty acid-CoA ligase activity"/>
    <property type="evidence" value="ECO:0007669"/>
    <property type="project" value="TreeGrafter"/>
</dbReference>
<dbReference type="Pfam" id="PF23562">
    <property type="entry name" value="AMP-binding_C_3"/>
    <property type="match status" value="1"/>
</dbReference>
<dbReference type="SUPFAM" id="SSF56801">
    <property type="entry name" value="Acetyl-CoA synthetase-like"/>
    <property type="match status" value="1"/>
</dbReference>
<evidence type="ECO:0000313" key="5">
    <source>
        <dbReference type="EMBL" id="MBB5490465.1"/>
    </source>
</evidence>
<dbReference type="AlphaFoldDB" id="A0A840WES6"/>
<dbReference type="Gene3D" id="3.40.50.12780">
    <property type="entry name" value="N-terminal domain of ligase-like"/>
    <property type="match status" value="1"/>
</dbReference>
<gene>
    <name evidence="5" type="ORF">HNR07_001602</name>
</gene>
<keyword evidence="6" id="KW-1185">Reference proteome</keyword>
<dbReference type="Proteomes" id="UP000579647">
    <property type="component" value="Unassembled WGS sequence"/>
</dbReference>
<accession>A0A840WES6</accession>
<comment type="caution">
    <text evidence="5">The sequence shown here is derived from an EMBL/GenBank/DDBJ whole genome shotgun (WGS) entry which is preliminary data.</text>
</comment>
<dbReference type="RefSeq" id="WP_184363853.1">
    <property type="nucleotide sequence ID" value="NZ_BAAAKM010000017.1"/>
</dbReference>
<feature type="region of interest" description="Disordered" evidence="3">
    <location>
        <begin position="514"/>
        <end position="533"/>
    </location>
</feature>
<dbReference type="EMBL" id="JACHDO010000001">
    <property type="protein sequence ID" value="MBB5490465.1"/>
    <property type="molecule type" value="Genomic_DNA"/>
</dbReference>
<evidence type="ECO:0000256" key="2">
    <source>
        <dbReference type="ARBA" id="ARBA00022840"/>
    </source>
</evidence>
<reference evidence="5 6" key="1">
    <citation type="submission" date="2020-08" db="EMBL/GenBank/DDBJ databases">
        <title>Sequencing the genomes of 1000 actinobacteria strains.</title>
        <authorList>
            <person name="Klenk H.-P."/>
        </authorList>
    </citation>
    <scope>NUCLEOTIDE SEQUENCE [LARGE SCALE GENOMIC DNA]</scope>
    <source>
        <strain evidence="5 6">DSM 44598</strain>
    </source>
</reference>
<dbReference type="PANTHER" id="PTHR43272">
    <property type="entry name" value="LONG-CHAIN-FATTY-ACID--COA LIGASE"/>
    <property type="match status" value="1"/>
</dbReference>